<dbReference type="Proteomes" id="UP000011529">
    <property type="component" value="Unassembled WGS sequence"/>
</dbReference>
<dbReference type="AlphaFoldDB" id="M2AVQ6"/>
<dbReference type="PATRIC" id="fig|1263867.3.peg.6063"/>
<name>M2AVQ6_9BACT</name>
<evidence type="ECO:0000313" key="2">
    <source>
        <dbReference type="Proteomes" id="UP000011529"/>
    </source>
</evidence>
<reference evidence="1" key="2">
    <citation type="journal article" date="2013" name="Mar. Genomics">
        <title>Expression of sulfatases in Rhodopirellula baltica and the diversity of sulfatases in the genus Rhodopirellula.</title>
        <authorList>
            <person name="Wegner C.E."/>
            <person name="Richter-Heitmann T."/>
            <person name="Klindworth A."/>
            <person name="Klockow C."/>
            <person name="Richter M."/>
            <person name="Achstetter T."/>
            <person name="Glockner F.O."/>
            <person name="Harder J."/>
        </authorList>
    </citation>
    <scope>NUCLEOTIDE SEQUENCE [LARGE SCALE GENOMIC DNA]</scope>
    <source>
        <strain evidence="1">6C</strain>
    </source>
</reference>
<evidence type="ECO:0000313" key="1">
    <source>
        <dbReference type="EMBL" id="EMB13608.1"/>
    </source>
</evidence>
<proteinExistence type="predicted"/>
<dbReference type="EMBL" id="ANMO01000254">
    <property type="protein sequence ID" value="EMB13608.1"/>
    <property type="molecule type" value="Genomic_DNA"/>
</dbReference>
<keyword evidence="2" id="KW-1185">Reference proteome</keyword>
<sequence length="80" mass="8750">MINLESGRPVDASPILIGDHIYVVTRRSGTLVYRPGDSFKPIAQNKVESDDSDFNASPAVSDGELHLRSDQALYCVSKND</sequence>
<reference evidence="1" key="1">
    <citation type="submission" date="2012-11" db="EMBL/GenBank/DDBJ databases">
        <title>Permanent draft genomes of Rhodopirellula europaea strain SH398 and 6C.</title>
        <authorList>
            <person name="Richter M."/>
            <person name="Richter-Heitmann T."/>
            <person name="Frank C."/>
            <person name="Harder J."/>
            <person name="Glockner F.O."/>
        </authorList>
    </citation>
    <scope>NUCLEOTIDE SEQUENCE</scope>
    <source>
        <strain evidence="1">6C</strain>
    </source>
</reference>
<protein>
    <submittedName>
        <fullName evidence="1">Uncharacterized protein</fullName>
    </submittedName>
</protein>
<organism evidence="1 2">
    <name type="scientific">Rhodopirellula europaea 6C</name>
    <dbReference type="NCBI Taxonomy" id="1263867"/>
    <lineage>
        <taxon>Bacteria</taxon>
        <taxon>Pseudomonadati</taxon>
        <taxon>Planctomycetota</taxon>
        <taxon>Planctomycetia</taxon>
        <taxon>Pirellulales</taxon>
        <taxon>Pirellulaceae</taxon>
        <taxon>Rhodopirellula</taxon>
    </lineage>
</organism>
<comment type="caution">
    <text evidence="1">The sequence shown here is derived from an EMBL/GenBank/DDBJ whole genome shotgun (WGS) entry which is preliminary data.</text>
</comment>
<gene>
    <name evidence="1" type="ORF">RE6C_05657</name>
</gene>
<accession>M2AVQ6</accession>